<proteinExistence type="inferred from homology"/>
<feature type="transmembrane region" description="Helical" evidence="9">
    <location>
        <begin position="293"/>
        <end position="315"/>
    </location>
</feature>
<feature type="transmembrane region" description="Helical" evidence="9">
    <location>
        <begin position="156"/>
        <end position="175"/>
    </location>
</feature>
<evidence type="ECO:0000256" key="1">
    <source>
        <dbReference type="ARBA" id="ARBA00004651"/>
    </source>
</evidence>
<protein>
    <submittedName>
        <fullName evidence="11">MFS transporter</fullName>
    </submittedName>
</protein>
<gene>
    <name evidence="11" type="ORF">H9786_00030</name>
</gene>
<feature type="transmembrane region" description="Helical" evidence="9">
    <location>
        <begin position="42"/>
        <end position="60"/>
    </location>
</feature>
<evidence type="ECO:0000256" key="5">
    <source>
        <dbReference type="ARBA" id="ARBA00022597"/>
    </source>
</evidence>
<feature type="transmembrane region" description="Helical" evidence="9">
    <location>
        <begin position="357"/>
        <end position="377"/>
    </location>
</feature>
<feature type="domain" description="Major facilitator superfamily (MFS) profile" evidence="10">
    <location>
        <begin position="3"/>
        <end position="380"/>
    </location>
</feature>
<evidence type="ECO:0000313" key="11">
    <source>
        <dbReference type="EMBL" id="HJB08911.1"/>
    </source>
</evidence>
<comment type="caution">
    <text evidence="11">The sequence shown here is derived from an EMBL/GenBank/DDBJ whole genome shotgun (WGS) entry which is preliminary data.</text>
</comment>
<dbReference type="PANTHER" id="PTHR23535">
    <property type="entry name" value="SUGAR EFFLUX TRANSPORTER A-RELATED"/>
    <property type="match status" value="1"/>
</dbReference>
<keyword evidence="6 9" id="KW-0812">Transmembrane</keyword>
<dbReference type="InterPro" id="IPR036259">
    <property type="entry name" value="MFS_trans_sf"/>
</dbReference>
<name>A0A9D2LAL1_9MICO</name>
<reference evidence="11" key="1">
    <citation type="journal article" date="2021" name="PeerJ">
        <title>Extensive microbial diversity within the chicken gut microbiome revealed by metagenomics and culture.</title>
        <authorList>
            <person name="Gilroy R."/>
            <person name="Ravi A."/>
            <person name="Getino M."/>
            <person name="Pursley I."/>
            <person name="Horton D.L."/>
            <person name="Alikhan N.F."/>
            <person name="Baker D."/>
            <person name="Gharbi K."/>
            <person name="Hall N."/>
            <person name="Watson M."/>
            <person name="Adriaenssens E.M."/>
            <person name="Foster-Nyarko E."/>
            <person name="Jarju S."/>
            <person name="Secka A."/>
            <person name="Antonio M."/>
            <person name="Oren A."/>
            <person name="Chaudhuri R.R."/>
            <person name="La Ragione R."/>
            <person name="Hildebrand F."/>
            <person name="Pallen M.J."/>
        </authorList>
    </citation>
    <scope>NUCLEOTIDE SEQUENCE</scope>
    <source>
        <strain evidence="11">ChiHjej13B12-24818</strain>
    </source>
</reference>
<keyword evidence="3" id="KW-0813">Transport</keyword>
<dbReference type="PROSITE" id="PS50850">
    <property type="entry name" value="MFS"/>
    <property type="match status" value="1"/>
</dbReference>
<sequence length="382" mass="39030">MPQRLLIPSTALLWGLQFAFLNPALALLLTTLYSASTTEVGWALALYNASALIATTIIPARADRTGQYLRPMIVSAVLTVVLAAVLALVTSLPLAMAALVVLGGPAGVGSTLLFAHLRHAGATSGQIINTRAIFSVAWVAGPPIATFIIGAFGERAVLGTIAMIALLSIGAATTLQSRAPAEPAPSRESPTPEAGPVPGLLGVTVVVAAFVLLQAANATATSFMTVYVTQSLALDVVWAGIALGTAAGLEIPSLFLMGRLSGRFSAQLLIVTGCALGVVYYLALFAVQTPVGLIGIQVLNAWSFAAIAGTGLTLFQEIIARPGLATSLYMNARRVGAILSGPVIALGSVTVFGQAGIFLVCALLTLLGTVGVALAHARARRS</sequence>
<keyword evidence="5" id="KW-0762">Sugar transport</keyword>
<keyword evidence="7 9" id="KW-1133">Transmembrane helix</keyword>
<evidence type="ECO:0000256" key="3">
    <source>
        <dbReference type="ARBA" id="ARBA00022448"/>
    </source>
</evidence>
<feature type="transmembrane region" description="Helical" evidence="9">
    <location>
        <begin position="236"/>
        <end position="256"/>
    </location>
</feature>
<evidence type="ECO:0000256" key="7">
    <source>
        <dbReference type="ARBA" id="ARBA00022989"/>
    </source>
</evidence>
<comment type="subcellular location">
    <subcellularLocation>
        <location evidence="1">Cell membrane</location>
        <topology evidence="1">Multi-pass membrane protein</topology>
    </subcellularLocation>
</comment>
<dbReference type="Gene3D" id="1.20.1250.20">
    <property type="entry name" value="MFS general substrate transporter like domains"/>
    <property type="match status" value="2"/>
</dbReference>
<evidence type="ECO:0000313" key="12">
    <source>
        <dbReference type="Proteomes" id="UP000823823"/>
    </source>
</evidence>
<keyword evidence="4" id="KW-1003">Cell membrane</keyword>
<dbReference type="InterPro" id="IPR011701">
    <property type="entry name" value="MFS"/>
</dbReference>
<keyword evidence="8 9" id="KW-0472">Membrane</keyword>
<evidence type="ECO:0000256" key="6">
    <source>
        <dbReference type="ARBA" id="ARBA00022692"/>
    </source>
</evidence>
<dbReference type="PANTHER" id="PTHR23535:SF2">
    <property type="entry name" value="SUGAR EFFLUX TRANSPORTER A-RELATED"/>
    <property type="match status" value="1"/>
</dbReference>
<evidence type="ECO:0000256" key="9">
    <source>
        <dbReference type="SAM" id="Phobius"/>
    </source>
</evidence>
<evidence type="ECO:0000259" key="10">
    <source>
        <dbReference type="PROSITE" id="PS50850"/>
    </source>
</evidence>
<dbReference type="Pfam" id="PF07690">
    <property type="entry name" value="MFS_1"/>
    <property type="match status" value="1"/>
</dbReference>
<reference evidence="11" key="2">
    <citation type="submission" date="2021-04" db="EMBL/GenBank/DDBJ databases">
        <authorList>
            <person name="Gilroy R."/>
        </authorList>
    </citation>
    <scope>NUCLEOTIDE SEQUENCE</scope>
    <source>
        <strain evidence="11">ChiHjej13B12-24818</strain>
    </source>
</reference>
<dbReference type="EMBL" id="DWZH01000001">
    <property type="protein sequence ID" value="HJB08911.1"/>
    <property type="molecule type" value="Genomic_DNA"/>
</dbReference>
<evidence type="ECO:0000256" key="2">
    <source>
        <dbReference type="ARBA" id="ARBA00006523"/>
    </source>
</evidence>
<organism evidence="11 12">
    <name type="scientific">Candidatus Brachybacterium merdavium</name>
    <dbReference type="NCBI Taxonomy" id="2838513"/>
    <lineage>
        <taxon>Bacteria</taxon>
        <taxon>Bacillati</taxon>
        <taxon>Actinomycetota</taxon>
        <taxon>Actinomycetes</taxon>
        <taxon>Micrococcales</taxon>
        <taxon>Dermabacteraceae</taxon>
        <taxon>Brachybacterium</taxon>
    </lineage>
</organism>
<comment type="similarity">
    <text evidence="2">Belongs to the major facilitator superfamily. Set transporter family.</text>
</comment>
<dbReference type="InterPro" id="IPR020846">
    <property type="entry name" value="MFS_dom"/>
</dbReference>
<feature type="transmembrane region" description="Helical" evidence="9">
    <location>
        <begin position="335"/>
        <end position="351"/>
    </location>
</feature>
<feature type="transmembrane region" description="Helical" evidence="9">
    <location>
        <begin position="127"/>
        <end position="150"/>
    </location>
</feature>
<feature type="transmembrane region" description="Helical" evidence="9">
    <location>
        <begin position="268"/>
        <end position="287"/>
    </location>
</feature>
<dbReference type="GO" id="GO:0022857">
    <property type="term" value="F:transmembrane transporter activity"/>
    <property type="evidence" value="ECO:0007669"/>
    <property type="project" value="InterPro"/>
</dbReference>
<evidence type="ECO:0000256" key="8">
    <source>
        <dbReference type="ARBA" id="ARBA00023136"/>
    </source>
</evidence>
<accession>A0A9D2LAL1</accession>
<dbReference type="SUPFAM" id="SSF103473">
    <property type="entry name" value="MFS general substrate transporter"/>
    <property type="match status" value="1"/>
</dbReference>
<feature type="transmembrane region" description="Helical" evidence="9">
    <location>
        <begin position="95"/>
        <end position="115"/>
    </location>
</feature>
<evidence type="ECO:0000256" key="4">
    <source>
        <dbReference type="ARBA" id="ARBA00022475"/>
    </source>
</evidence>
<dbReference type="AlphaFoldDB" id="A0A9D2LAL1"/>
<feature type="transmembrane region" description="Helical" evidence="9">
    <location>
        <begin position="72"/>
        <end position="89"/>
    </location>
</feature>
<dbReference type="GO" id="GO:0005886">
    <property type="term" value="C:plasma membrane"/>
    <property type="evidence" value="ECO:0007669"/>
    <property type="project" value="UniProtKB-SubCell"/>
</dbReference>
<dbReference type="Proteomes" id="UP000823823">
    <property type="component" value="Unassembled WGS sequence"/>
</dbReference>
<feature type="transmembrane region" description="Helical" evidence="9">
    <location>
        <begin position="196"/>
        <end position="216"/>
    </location>
</feature>